<evidence type="ECO:0000259" key="1">
    <source>
        <dbReference type="Pfam" id="PF16403"/>
    </source>
</evidence>
<feature type="domain" description="Pesticidal crystal protein Cry22Aa Ig-like" evidence="1">
    <location>
        <begin position="530"/>
        <end position="602"/>
    </location>
</feature>
<dbReference type="InterPro" id="IPR032179">
    <property type="entry name" value="Cry22Aa_Ig-like"/>
</dbReference>
<dbReference type="RefSeq" id="WP_321548995.1">
    <property type="nucleotide sequence ID" value="NZ_JAXIVS010000010.1"/>
</dbReference>
<name>A0ABU5HDU8_9BACT</name>
<dbReference type="InterPro" id="IPR013783">
    <property type="entry name" value="Ig-like_fold"/>
</dbReference>
<sequence>MALLSAALAAVLAACGPTQEPEPVSPSATEAVALDAQDVVRRAQAQLPSARASSASTVISSELSVRSGFVPNSVSQIMPVVAAGNGIYLVVWTETWSHTSPNATDLFAVRVNASTGALLDSTPILVSNTSDPDVFPAVGFDGTNFLVAWTRPPLTYAVRVRASDGAVLGTPRLITTPAPSPYEPPLPHMYPAVAFDGTNYLVVWNGTFYKDGVHRNGILGTWVRPSDGQTLDTYAFIVSLRQDSTPQVAFGNGRYLVTWSDSVNSTTANVHGVRIDAASRQVLDATPLSIATSTSVAETNPSIASDGSHFLVVWQRGNSTLEGVRVRGSDGAVLSPAATVGTGSVKQAAVTYDGQDYRVGWVGNHGAGLQAFSTRVSTSGAVGEELVLSSIAATTQQEAPAIAASSAGHFLALYGQYDSAKRIRMRLVQDVQPQDCTTLEPTLVLNGTAVMNLECNPNGTYSDPGAQAFDGCGNPIPVHAYNSGNDSSGPGPNVKLEGNYTVSYSAWDAQGRTVSATRTVNVDDTTAPTLTLLGAMRMTHTCGSMWNDPGYVGSDVCYPSAATSVWRTGEVNGWAEGTYTVTYTLTDSGGNSAPALTRTVEVVDCPW</sequence>
<dbReference type="Proteomes" id="UP001291309">
    <property type="component" value="Unassembled WGS sequence"/>
</dbReference>
<dbReference type="Pfam" id="PF16403">
    <property type="entry name" value="Bact_surface_Ig-like"/>
    <property type="match status" value="1"/>
</dbReference>
<proteinExistence type="predicted"/>
<protein>
    <submittedName>
        <fullName evidence="2">DUF5011 domain-containing protein</fullName>
    </submittedName>
</protein>
<reference evidence="2 3" key="1">
    <citation type="submission" date="2023-12" db="EMBL/GenBank/DDBJ databases">
        <title>the genome sequence of Hyalangium sp. s54d21.</title>
        <authorList>
            <person name="Zhang X."/>
        </authorList>
    </citation>
    <scope>NUCLEOTIDE SEQUENCE [LARGE SCALE GENOMIC DNA]</scope>
    <source>
        <strain evidence="3">s54d21</strain>
    </source>
</reference>
<dbReference type="EMBL" id="JAXIVS010000010">
    <property type="protein sequence ID" value="MDY7230275.1"/>
    <property type="molecule type" value="Genomic_DNA"/>
</dbReference>
<accession>A0ABU5HDU8</accession>
<evidence type="ECO:0000313" key="2">
    <source>
        <dbReference type="EMBL" id="MDY7230275.1"/>
    </source>
</evidence>
<evidence type="ECO:0000313" key="3">
    <source>
        <dbReference type="Proteomes" id="UP001291309"/>
    </source>
</evidence>
<organism evidence="2 3">
    <name type="scientific">Hyalangium rubrum</name>
    <dbReference type="NCBI Taxonomy" id="3103134"/>
    <lineage>
        <taxon>Bacteria</taxon>
        <taxon>Pseudomonadati</taxon>
        <taxon>Myxococcota</taxon>
        <taxon>Myxococcia</taxon>
        <taxon>Myxococcales</taxon>
        <taxon>Cystobacterineae</taxon>
        <taxon>Archangiaceae</taxon>
        <taxon>Hyalangium</taxon>
    </lineage>
</organism>
<gene>
    <name evidence="2" type="ORF">SYV04_28015</name>
</gene>
<dbReference type="Gene3D" id="2.60.40.10">
    <property type="entry name" value="Immunoglobulins"/>
    <property type="match status" value="2"/>
</dbReference>
<comment type="caution">
    <text evidence="2">The sequence shown here is derived from an EMBL/GenBank/DDBJ whole genome shotgun (WGS) entry which is preliminary data.</text>
</comment>
<keyword evidence="3" id="KW-1185">Reference proteome</keyword>